<dbReference type="InterPro" id="IPR036890">
    <property type="entry name" value="HATPase_C_sf"/>
</dbReference>
<evidence type="ECO:0000256" key="1">
    <source>
        <dbReference type="ARBA" id="ARBA00000085"/>
    </source>
</evidence>
<sequence>MSKSPGIDIIPENDAERVAALERYQIAGSEKETAFDSICRLACELFAVPISHISFLDANTEYIKAAVGLGEIESVGRAEGFCTLAILQPEVMLIEDASQHPILASHPYVTGEIMIRFYAAAPVITPDGFIIGTLCLIDQTPRSLSTKERELLQRLAKVVMEQTELRNDNINLLSQRDKFIEVASHELRTPLTALKAAAQVLGLKHPDDASLIEQVNKSVQKLSGMANDMFDAIRLTEKTFDLKRTAINLETVINNCKDYIKLVAKKDLTIEGNTSISLTADSEKIERVLTNLVQNALKYAPGSAIIIGVEKTPGFVKVEVQDRGPGIHADKLPHIFRRYYRSDPSGVQTGLGLGLYIAAEIVKQHGGDIGVISEQGKGSTFWFTLPVGI</sequence>
<dbReference type="Gene3D" id="3.30.565.10">
    <property type="entry name" value="Histidine kinase-like ATPase, C-terminal domain"/>
    <property type="match status" value="1"/>
</dbReference>
<gene>
    <name evidence="8" type="ORF">PQO05_12935</name>
</gene>
<feature type="domain" description="Histidine kinase" evidence="7">
    <location>
        <begin position="182"/>
        <end position="389"/>
    </location>
</feature>
<dbReference type="Gene3D" id="3.30.450.40">
    <property type="match status" value="1"/>
</dbReference>
<evidence type="ECO:0000256" key="3">
    <source>
        <dbReference type="ARBA" id="ARBA00022553"/>
    </source>
</evidence>
<evidence type="ECO:0000256" key="5">
    <source>
        <dbReference type="ARBA" id="ARBA00022777"/>
    </source>
</evidence>
<organism evidence="8 9">
    <name type="scientific">Mucilaginibacter jinjuensis</name>
    <dbReference type="NCBI Taxonomy" id="1176721"/>
    <lineage>
        <taxon>Bacteria</taxon>
        <taxon>Pseudomonadati</taxon>
        <taxon>Bacteroidota</taxon>
        <taxon>Sphingobacteriia</taxon>
        <taxon>Sphingobacteriales</taxon>
        <taxon>Sphingobacteriaceae</taxon>
        <taxon>Mucilaginibacter</taxon>
    </lineage>
</organism>
<dbReference type="InterPro" id="IPR005467">
    <property type="entry name" value="His_kinase_dom"/>
</dbReference>
<proteinExistence type="predicted"/>
<accession>A0ABY7TGJ6</accession>
<keyword evidence="6" id="KW-0902">Two-component regulatory system</keyword>
<name>A0ABY7TGJ6_9SPHI</name>
<evidence type="ECO:0000256" key="4">
    <source>
        <dbReference type="ARBA" id="ARBA00022679"/>
    </source>
</evidence>
<keyword evidence="4" id="KW-0808">Transferase</keyword>
<dbReference type="InterPro" id="IPR050736">
    <property type="entry name" value="Sensor_HK_Regulatory"/>
</dbReference>
<evidence type="ECO:0000313" key="8">
    <source>
        <dbReference type="EMBL" id="WCT14843.1"/>
    </source>
</evidence>
<dbReference type="RefSeq" id="WP_273633336.1">
    <property type="nucleotide sequence ID" value="NZ_CP117167.1"/>
</dbReference>
<dbReference type="SMART" id="SM00388">
    <property type="entry name" value="HisKA"/>
    <property type="match status" value="1"/>
</dbReference>
<dbReference type="Gene3D" id="1.10.287.130">
    <property type="match status" value="1"/>
</dbReference>
<dbReference type="CDD" id="cd00075">
    <property type="entry name" value="HATPase"/>
    <property type="match status" value="1"/>
</dbReference>
<dbReference type="InterPro" id="IPR036097">
    <property type="entry name" value="HisK_dim/P_sf"/>
</dbReference>
<evidence type="ECO:0000313" key="9">
    <source>
        <dbReference type="Proteomes" id="UP001216139"/>
    </source>
</evidence>
<evidence type="ECO:0000259" key="7">
    <source>
        <dbReference type="PROSITE" id="PS50109"/>
    </source>
</evidence>
<dbReference type="InterPro" id="IPR004358">
    <property type="entry name" value="Sig_transdc_His_kin-like_C"/>
</dbReference>
<dbReference type="Pfam" id="PF01590">
    <property type="entry name" value="GAF"/>
    <property type="match status" value="1"/>
</dbReference>
<dbReference type="PRINTS" id="PR00344">
    <property type="entry name" value="BCTRLSENSOR"/>
</dbReference>
<dbReference type="InterPro" id="IPR003594">
    <property type="entry name" value="HATPase_dom"/>
</dbReference>
<dbReference type="SMART" id="SM00387">
    <property type="entry name" value="HATPase_c"/>
    <property type="match status" value="1"/>
</dbReference>
<dbReference type="PANTHER" id="PTHR43711:SF1">
    <property type="entry name" value="HISTIDINE KINASE 1"/>
    <property type="match status" value="1"/>
</dbReference>
<evidence type="ECO:0000256" key="6">
    <source>
        <dbReference type="ARBA" id="ARBA00023012"/>
    </source>
</evidence>
<dbReference type="SUPFAM" id="SSF55874">
    <property type="entry name" value="ATPase domain of HSP90 chaperone/DNA topoisomerase II/histidine kinase"/>
    <property type="match status" value="1"/>
</dbReference>
<keyword evidence="5 8" id="KW-0418">Kinase</keyword>
<protein>
    <recommendedName>
        <fullName evidence="2">histidine kinase</fullName>
        <ecNumber evidence="2">2.7.13.3</ecNumber>
    </recommendedName>
</protein>
<dbReference type="InterPro" id="IPR029016">
    <property type="entry name" value="GAF-like_dom_sf"/>
</dbReference>
<dbReference type="Pfam" id="PF02518">
    <property type="entry name" value="HATPase_c"/>
    <property type="match status" value="1"/>
</dbReference>
<dbReference type="EMBL" id="CP117167">
    <property type="protein sequence ID" value="WCT14843.1"/>
    <property type="molecule type" value="Genomic_DNA"/>
</dbReference>
<dbReference type="Pfam" id="PF00512">
    <property type="entry name" value="HisKA"/>
    <property type="match status" value="1"/>
</dbReference>
<comment type="catalytic activity">
    <reaction evidence="1">
        <text>ATP + protein L-histidine = ADP + protein N-phospho-L-histidine.</text>
        <dbReference type="EC" id="2.7.13.3"/>
    </reaction>
</comment>
<dbReference type="SUPFAM" id="SSF55781">
    <property type="entry name" value="GAF domain-like"/>
    <property type="match status" value="1"/>
</dbReference>
<keyword evidence="3" id="KW-0597">Phosphoprotein</keyword>
<dbReference type="Proteomes" id="UP001216139">
    <property type="component" value="Chromosome"/>
</dbReference>
<dbReference type="SMART" id="SM00065">
    <property type="entry name" value="GAF"/>
    <property type="match status" value="1"/>
</dbReference>
<dbReference type="SUPFAM" id="SSF47384">
    <property type="entry name" value="Homodimeric domain of signal transducing histidine kinase"/>
    <property type="match status" value="1"/>
</dbReference>
<dbReference type="GO" id="GO:0016301">
    <property type="term" value="F:kinase activity"/>
    <property type="evidence" value="ECO:0007669"/>
    <property type="project" value="UniProtKB-KW"/>
</dbReference>
<dbReference type="InterPro" id="IPR003661">
    <property type="entry name" value="HisK_dim/P_dom"/>
</dbReference>
<dbReference type="PROSITE" id="PS50109">
    <property type="entry name" value="HIS_KIN"/>
    <property type="match status" value="1"/>
</dbReference>
<dbReference type="EC" id="2.7.13.3" evidence="2"/>
<dbReference type="PANTHER" id="PTHR43711">
    <property type="entry name" value="TWO-COMPONENT HISTIDINE KINASE"/>
    <property type="match status" value="1"/>
</dbReference>
<evidence type="ECO:0000256" key="2">
    <source>
        <dbReference type="ARBA" id="ARBA00012438"/>
    </source>
</evidence>
<keyword evidence="9" id="KW-1185">Reference proteome</keyword>
<reference evidence="8 9" key="1">
    <citation type="submission" date="2023-02" db="EMBL/GenBank/DDBJ databases">
        <title>Genome sequence of Mucilaginibacter jinjuensis strain KACC 16571.</title>
        <authorList>
            <person name="Kim S."/>
            <person name="Heo J."/>
            <person name="Kwon S.-W."/>
        </authorList>
    </citation>
    <scope>NUCLEOTIDE SEQUENCE [LARGE SCALE GENOMIC DNA]</scope>
    <source>
        <strain evidence="8 9">KACC 16571</strain>
    </source>
</reference>
<dbReference type="InterPro" id="IPR003018">
    <property type="entry name" value="GAF"/>
</dbReference>
<dbReference type="CDD" id="cd00082">
    <property type="entry name" value="HisKA"/>
    <property type="match status" value="1"/>
</dbReference>